<gene>
    <name evidence="3" type="ORF">SAMN02910280_1445</name>
</gene>
<dbReference type="Pfam" id="PF14501">
    <property type="entry name" value="HATPase_c_5"/>
    <property type="match status" value="1"/>
</dbReference>
<protein>
    <submittedName>
        <fullName evidence="3">GHKL domain-containing protein</fullName>
    </submittedName>
</protein>
<dbReference type="AlphaFoldDB" id="A0A1K1MWQ0"/>
<feature type="transmembrane region" description="Helical" evidence="1">
    <location>
        <begin position="6"/>
        <end position="25"/>
    </location>
</feature>
<feature type="transmembrane region" description="Helical" evidence="1">
    <location>
        <begin position="156"/>
        <end position="178"/>
    </location>
</feature>
<reference evidence="3 4" key="1">
    <citation type="submission" date="2016-11" db="EMBL/GenBank/DDBJ databases">
        <authorList>
            <person name="Jaros S."/>
            <person name="Januszkiewicz K."/>
            <person name="Wedrychowicz H."/>
        </authorList>
    </citation>
    <scope>NUCLEOTIDE SEQUENCE [LARGE SCALE GENOMIC DNA]</scope>
    <source>
        <strain evidence="3 4">YL228</strain>
    </source>
</reference>
<dbReference type="CDD" id="cd16935">
    <property type="entry name" value="HATPase_AgrC-ComD-like"/>
    <property type="match status" value="1"/>
</dbReference>
<dbReference type="PANTHER" id="PTHR40448">
    <property type="entry name" value="TWO-COMPONENT SENSOR HISTIDINE KINASE"/>
    <property type="match status" value="1"/>
</dbReference>
<keyword evidence="1" id="KW-0812">Transmembrane</keyword>
<dbReference type="EMBL" id="FPIP01000003">
    <property type="protein sequence ID" value="SFW27413.1"/>
    <property type="molecule type" value="Genomic_DNA"/>
</dbReference>
<feature type="transmembrane region" description="Helical" evidence="1">
    <location>
        <begin position="184"/>
        <end position="204"/>
    </location>
</feature>
<dbReference type="SUPFAM" id="SSF55874">
    <property type="entry name" value="ATPase domain of HSP90 chaperone/DNA topoisomerase II/histidine kinase"/>
    <property type="match status" value="1"/>
</dbReference>
<evidence type="ECO:0000313" key="4">
    <source>
        <dbReference type="Proteomes" id="UP000183461"/>
    </source>
</evidence>
<dbReference type="GO" id="GO:0042802">
    <property type="term" value="F:identical protein binding"/>
    <property type="evidence" value="ECO:0007669"/>
    <property type="project" value="TreeGrafter"/>
</dbReference>
<keyword evidence="1" id="KW-0472">Membrane</keyword>
<feature type="transmembrane region" description="Helical" evidence="1">
    <location>
        <begin position="55"/>
        <end position="74"/>
    </location>
</feature>
<dbReference type="Proteomes" id="UP000183461">
    <property type="component" value="Unassembled WGS sequence"/>
</dbReference>
<feature type="transmembrane region" description="Helical" evidence="1">
    <location>
        <begin position="81"/>
        <end position="107"/>
    </location>
</feature>
<feature type="domain" description="Sensor histidine kinase NatK-like C-terminal" evidence="2">
    <location>
        <begin position="324"/>
        <end position="424"/>
    </location>
</feature>
<proteinExistence type="predicted"/>
<accession>A0A1K1MWQ0</accession>
<keyword evidence="1" id="KW-1133">Transmembrane helix</keyword>
<name>A0A1K1MWQ0_RUMFL</name>
<evidence type="ECO:0000313" key="3">
    <source>
        <dbReference type="EMBL" id="SFW27413.1"/>
    </source>
</evidence>
<dbReference type="RefSeq" id="WP_072299786.1">
    <property type="nucleotide sequence ID" value="NZ_CAMIZA010000027.1"/>
</dbReference>
<evidence type="ECO:0000256" key="1">
    <source>
        <dbReference type="SAM" id="Phobius"/>
    </source>
</evidence>
<dbReference type="InterPro" id="IPR032834">
    <property type="entry name" value="NatK-like_C"/>
</dbReference>
<sequence length="443" mass="50517">MFFAANFISSAALYIFAFVTFDKIYESRNRSTVFKIAYAVIAALLHAGVNSLAIPVFNISFAYVSLLVLTILFYKPKYLNFLIYNAIFLVIMVIIEMLAMMILSFMINVQPQEVQNSLNLYIAGSVLSWIFMIAIAKCFILYISEGGFSSIRTQEIIMFLILIIGEIAVFHFMCKFIMKTQAGYGIVITLFIFLALDLYLTYLLRTLSKAYKTERELELVSQQSVLQLKAYKELNDKYNASRRVIHDVKKHIASLEGLINANKAEEAGRYKGMLIAELDKLMPRFECDDPILTVVINNKLDTAESMNVDFRVDAEYTDIGFISSLDVTAIFSNLLDNAFEACSELPEEKRHVWLSITRRNYFVFIYLENSFDKVMLTAQNEFKSTKKDHHGIGLSNIRSACEKYNGSFNAHVENELFITELLIPIPDDKEGKQAEKVSEKTAV</sequence>
<feature type="transmembrane region" description="Helical" evidence="1">
    <location>
        <begin position="119"/>
        <end position="144"/>
    </location>
</feature>
<dbReference type="PANTHER" id="PTHR40448:SF1">
    <property type="entry name" value="TWO-COMPONENT SENSOR HISTIDINE KINASE"/>
    <property type="match status" value="1"/>
</dbReference>
<dbReference type="InterPro" id="IPR036890">
    <property type="entry name" value="HATPase_C_sf"/>
</dbReference>
<dbReference type="Gene3D" id="3.30.565.10">
    <property type="entry name" value="Histidine kinase-like ATPase, C-terminal domain"/>
    <property type="match status" value="1"/>
</dbReference>
<evidence type="ECO:0000259" key="2">
    <source>
        <dbReference type="Pfam" id="PF14501"/>
    </source>
</evidence>
<organism evidence="3 4">
    <name type="scientific">Ruminococcus flavefaciens</name>
    <dbReference type="NCBI Taxonomy" id="1265"/>
    <lineage>
        <taxon>Bacteria</taxon>
        <taxon>Bacillati</taxon>
        <taxon>Bacillota</taxon>
        <taxon>Clostridia</taxon>
        <taxon>Eubacteriales</taxon>
        <taxon>Oscillospiraceae</taxon>
        <taxon>Ruminococcus</taxon>
    </lineage>
</organism>